<evidence type="ECO:0000313" key="6">
    <source>
        <dbReference type="EMBL" id="RGD87269.1"/>
    </source>
</evidence>
<feature type="transmembrane region" description="Helical" evidence="5">
    <location>
        <begin position="162"/>
        <end position="179"/>
    </location>
</feature>
<dbReference type="GO" id="GO:0015179">
    <property type="term" value="F:L-amino acid transmembrane transporter activity"/>
    <property type="evidence" value="ECO:0007669"/>
    <property type="project" value="TreeGrafter"/>
</dbReference>
<evidence type="ECO:0000313" key="7">
    <source>
        <dbReference type="Proteomes" id="UP000261032"/>
    </source>
</evidence>
<feature type="transmembrane region" description="Helical" evidence="5">
    <location>
        <begin position="366"/>
        <end position="386"/>
    </location>
</feature>
<keyword evidence="3 5" id="KW-1133">Transmembrane helix</keyword>
<feature type="transmembrane region" description="Helical" evidence="5">
    <location>
        <begin position="398"/>
        <end position="418"/>
    </location>
</feature>
<organism evidence="6 7">
    <name type="scientific">Thomasclavelia ramosa</name>
    <dbReference type="NCBI Taxonomy" id="1547"/>
    <lineage>
        <taxon>Bacteria</taxon>
        <taxon>Bacillati</taxon>
        <taxon>Bacillota</taxon>
        <taxon>Erysipelotrichia</taxon>
        <taxon>Erysipelotrichales</taxon>
        <taxon>Coprobacillaceae</taxon>
        <taxon>Thomasclavelia</taxon>
    </lineage>
</organism>
<dbReference type="Proteomes" id="UP000261032">
    <property type="component" value="Unassembled WGS sequence"/>
</dbReference>
<feature type="transmembrane region" description="Helical" evidence="5">
    <location>
        <begin position="44"/>
        <end position="70"/>
    </location>
</feature>
<dbReference type="GO" id="GO:0016020">
    <property type="term" value="C:membrane"/>
    <property type="evidence" value="ECO:0007669"/>
    <property type="project" value="UniProtKB-SubCell"/>
</dbReference>
<accession>A0A3E3EHL1</accession>
<feature type="transmembrane region" description="Helical" evidence="5">
    <location>
        <begin position="131"/>
        <end position="150"/>
    </location>
</feature>
<reference evidence="6 7" key="1">
    <citation type="submission" date="2018-08" db="EMBL/GenBank/DDBJ databases">
        <title>A genome reference for cultivated species of the human gut microbiota.</title>
        <authorList>
            <person name="Zou Y."/>
            <person name="Xue W."/>
            <person name="Luo G."/>
        </authorList>
    </citation>
    <scope>NUCLEOTIDE SEQUENCE [LARGE SCALE GENOMIC DNA]</scope>
    <source>
        <strain evidence="6 7">OM06-4</strain>
    </source>
</reference>
<dbReference type="InterPro" id="IPR002293">
    <property type="entry name" value="AA/rel_permease1"/>
</dbReference>
<dbReference type="Gene3D" id="1.20.1740.10">
    <property type="entry name" value="Amino acid/polyamine transporter I"/>
    <property type="match status" value="1"/>
</dbReference>
<dbReference type="PIRSF" id="PIRSF006060">
    <property type="entry name" value="AA_transporter"/>
    <property type="match status" value="1"/>
</dbReference>
<evidence type="ECO:0000256" key="4">
    <source>
        <dbReference type="ARBA" id="ARBA00023136"/>
    </source>
</evidence>
<evidence type="ECO:0000256" key="3">
    <source>
        <dbReference type="ARBA" id="ARBA00022989"/>
    </source>
</evidence>
<protein>
    <submittedName>
        <fullName evidence="6">APC family permease</fullName>
    </submittedName>
</protein>
<evidence type="ECO:0000256" key="2">
    <source>
        <dbReference type="ARBA" id="ARBA00022692"/>
    </source>
</evidence>
<dbReference type="Pfam" id="PF13520">
    <property type="entry name" value="AA_permease_2"/>
    <property type="match status" value="1"/>
</dbReference>
<comment type="subcellular location">
    <subcellularLocation>
        <location evidence="1">Membrane</location>
        <topology evidence="1">Multi-pass membrane protein</topology>
    </subcellularLocation>
</comment>
<feature type="transmembrane region" description="Helical" evidence="5">
    <location>
        <begin position="284"/>
        <end position="305"/>
    </location>
</feature>
<proteinExistence type="predicted"/>
<keyword evidence="2 5" id="KW-0812">Transmembrane</keyword>
<sequence>MNNNNNDVTKKYGLFTAITMIVGICIGSGIFFKSDNVLIATNGSIALGVLSFILAAISIIFGCLTIGELASRTDKVGGLISYAEMFLTRKVACAMGWFQTFVYYPTITSVVAWVIGVYINILFNLQASLEFEILIGYIFLLLCFVYNILLPKFGAFIQNSTTLIKLLPLFILGILGIIFGDPINGLANTSINTLSGTRWISALGPIAYSFDGWIVTTSISHELKDAKKNMPKALMLGPLIVLSIYVLYFIGISCYVTPEVVMTFGDRHVSLAAQNLFGPAFSKMIIIFIIISVIGTVNGLVIGYIRMPYSLSLRKNMFPFSKHLRKIDKRFQMPLNSAICSLIICTIWMFVHYLCTKYNLLYNSDVSEGAIGISYIFYTLLYIRVFKMYLDKEIKSKFKGLVCPILATIGSLIILSGGIQNKLFIFYIIFCILLFLYSLYYYQKNNH</sequence>
<dbReference type="InterPro" id="IPR050598">
    <property type="entry name" value="AminoAcid_Transporter"/>
</dbReference>
<dbReference type="AlphaFoldDB" id="A0A3E3EHL1"/>
<dbReference type="PANTHER" id="PTHR11785">
    <property type="entry name" value="AMINO ACID TRANSPORTER"/>
    <property type="match status" value="1"/>
</dbReference>
<dbReference type="PANTHER" id="PTHR11785:SF512">
    <property type="entry name" value="SOBREMESA, ISOFORM B"/>
    <property type="match status" value="1"/>
</dbReference>
<comment type="caution">
    <text evidence="6">The sequence shown here is derived from an EMBL/GenBank/DDBJ whole genome shotgun (WGS) entry which is preliminary data.</text>
</comment>
<feature type="transmembrane region" description="Helical" evidence="5">
    <location>
        <begin position="233"/>
        <end position="258"/>
    </location>
</feature>
<name>A0A3E3EHL1_9FIRM</name>
<feature type="transmembrane region" description="Helical" evidence="5">
    <location>
        <begin position="424"/>
        <end position="442"/>
    </location>
</feature>
<gene>
    <name evidence="6" type="ORF">DXB93_00970</name>
</gene>
<keyword evidence="4 5" id="KW-0472">Membrane</keyword>
<feature type="transmembrane region" description="Helical" evidence="5">
    <location>
        <begin position="199"/>
        <end position="221"/>
    </location>
</feature>
<evidence type="ECO:0000256" key="1">
    <source>
        <dbReference type="ARBA" id="ARBA00004141"/>
    </source>
</evidence>
<feature type="transmembrane region" description="Helical" evidence="5">
    <location>
        <begin position="91"/>
        <end position="119"/>
    </location>
</feature>
<feature type="transmembrane region" description="Helical" evidence="5">
    <location>
        <begin position="12"/>
        <end position="32"/>
    </location>
</feature>
<dbReference type="EMBL" id="QUSL01000001">
    <property type="protein sequence ID" value="RGD87269.1"/>
    <property type="molecule type" value="Genomic_DNA"/>
</dbReference>
<feature type="transmembrane region" description="Helical" evidence="5">
    <location>
        <begin position="335"/>
        <end position="354"/>
    </location>
</feature>
<dbReference type="RefSeq" id="WP_117580181.1">
    <property type="nucleotide sequence ID" value="NZ_QUSL01000001.1"/>
</dbReference>
<evidence type="ECO:0000256" key="5">
    <source>
        <dbReference type="SAM" id="Phobius"/>
    </source>
</evidence>